<dbReference type="InterPro" id="IPR020845">
    <property type="entry name" value="AMP-binding_CS"/>
</dbReference>
<dbReference type="Proteomes" id="UP000427906">
    <property type="component" value="Chromosome"/>
</dbReference>
<dbReference type="NCBIfam" id="NF002937">
    <property type="entry name" value="PRK03584.1"/>
    <property type="match status" value="1"/>
</dbReference>
<protein>
    <submittedName>
        <fullName evidence="6">Acetoacetyl-CoA synthetase</fullName>
    </submittedName>
</protein>
<dbReference type="InterPro" id="IPR005914">
    <property type="entry name" value="Acac_CoA_synth"/>
</dbReference>
<dbReference type="InterPro" id="IPR000873">
    <property type="entry name" value="AMP-dep_synth/lig_dom"/>
</dbReference>
<dbReference type="Gene3D" id="3.30.300.30">
    <property type="match status" value="1"/>
</dbReference>
<sequence length="653" mass="71965">MNDPKMLWQPSAAFVENSNMVRFMNEVNRRHDLSLSSYRELWQWSVDHIADFWGLFWEFAGIIASRPYDQVVDDPGKMPGARWFAGAELNFAENLLRHRDDRTALIFQGEGQPQQSCTYKQLYEDVSRMAQALKAAGVTRGDRVAGFMPNMPQAIIAMLAAVSLGAIWSSSSPDFGIKGVLDRFGQIEPKVLFTADGYFYNGKTFDSLEKVGGILQQLPMVEKVVVVGYTAAEPDLAKVPNAVSWDSFVAPYSPAEIDFVQVPAEHPLYVMYSSGTTGKPKCMVQSHAGILTNQLKEHLLHCDLRREDVLFYFTTCGWMMWNWLVCGLGVGATLVLYDGSPFHPGPDVLWKLAERVGMTIFGTSAKYISALDEAGYHPGSDCNLQRLRMVCSTGSPLAVSSFAYAYREIKADMQLASISGGTDLNGCFALGNPMLPVHAGELQGPGLGLKVHAFNDAGQPVTDETGELVCAAAFPSMPVYFWNDPDGQRYHKAYFTKYPGVWTHGDFISISGKTGGITIYGRSDATLNPGGVRIGTADIYTALESLEAVTDSVVVGQKWNDDVRVVLFVTLAKGIDLDDALVKQIKTTIRTACSPRHVPAKVIQVQEIPYTINMKKVELAVRNVIHGQPVTNRDALANPHCLEEYDGLDELNR</sequence>
<reference evidence="6 7" key="1">
    <citation type="submission" date="2019-11" db="EMBL/GenBank/DDBJ databases">
        <title>Comparative genomics of hydrocarbon-degrading Desulfosarcina strains.</title>
        <authorList>
            <person name="Watanabe M."/>
            <person name="Kojima H."/>
            <person name="Fukui M."/>
        </authorList>
    </citation>
    <scope>NUCLEOTIDE SEQUENCE [LARGE SCALE GENOMIC DNA]</scope>
    <source>
        <strain evidence="6 7">PL12</strain>
    </source>
</reference>
<keyword evidence="3" id="KW-0547">Nucleotide-binding</keyword>
<feature type="domain" description="AMP-dependent synthetase/ligase" evidence="5">
    <location>
        <begin position="94"/>
        <end position="471"/>
    </location>
</feature>
<dbReference type="EMBL" id="AP021874">
    <property type="protein sequence ID" value="BBO70368.1"/>
    <property type="molecule type" value="Genomic_DNA"/>
</dbReference>
<evidence type="ECO:0000256" key="2">
    <source>
        <dbReference type="ARBA" id="ARBA00022598"/>
    </source>
</evidence>
<dbReference type="GO" id="GO:0030729">
    <property type="term" value="F:acetoacetate-CoA ligase activity"/>
    <property type="evidence" value="ECO:0007669"/>
    <property type="project" value="InterPro"/>
</dbReference>
<evidence type="ECO:0000256" key="3">
    <source>
        <dbReference type="ARBA" id="ARBA00022741"/>
    </source>
</evidence>
<dbReference type="PANTHER" id="PTHR42921">
    <property type="entry name" value="ACETOACETYL-COA SYNTHETASE"/>
    <property type="match status" value="1"/>
</dbReference>
<accession>A0A5K7YNI5</accession>
<proteinExistence type="inferred from homology"/>
<name>A0A5K7YNI5_9BACT</name>
<dbReference type="KEGG" id="dalk:DSCA_42980"/>
<evidence type="ECO:0000313" key="6">
    <source>
        <dbReference type="EMBL" id="BBO70368.1"/>
    </source>
</evidence>
<keyword evidence="2" id="KW-0436">Ligase</keyword>
<keyword evidence="7" id="KW-1185">Reference proteome</keyword>
<dbReference type="AlphaFoldDB" id="A0A5K7YNI5"/>
<gene>
    <name evidence="6" type="ORF">DSCA_42980</name>
</gene>
<dbReference type="CDD" id="cd05943">
    <property type="entry name" value="AACS"/>
    <property type="match status" value="1"/>
</dbReference>
<dbReference type="InterPro" id="IPR045851">
    <property type="entry name" value="AMP-bd_C_sf"/>
</dbReference>
<evidence type="ECO:0000256" key="4">
    <source>
        <dbReference type="ARBA" id="ARBA00022840"/>
    </source>
</evidence>
<evidence type="ECO:0000313" key="7">
    <source>
        <dbReference type="Proteomes" id="UP000427906"/>
    </source>
</evidence>
<dbReference type="InterPro" id="IPR042099">
    <property type="entry name" value="ANL_N_sf"/>
</dbReference>
<keyword evidence="4" id="KW-0067">ATP-binding</keyword>
<evidence type="ECO:0000259" key="5">
    <source>
        <dbReference type="Pfam" id="PF00501"/>
    </source>
</evidence>
<organism evidence="6 7">
    <name type="scientific">Desulfosarcina alkanivorans</name>
    <dbReference type="NCBI Taxonomy" id="571177"/>
    <lineage>
        <taxon>Bacteria</taxon>
        <taxon>Pseudomonadati</taxon>
        <taxon>Thermodesulfobacteriota</taxon>
        <taxon>Desulfobacteria</taxon>
        <taxon>Desulfobacterales</taxon>
        <taxon>Desulfosarcinaceae</taxon>
        <taxon>Desulfosarcina</taxon>
    </lineage>
</organism>
<dbReference type="PANTHER" id="PTHR42921:SF1">
    <property type="entry name" value="ACETOACETYL-COA SYNTHETASE"/>
    <property type="match status" value="1"/>
</dbReference>
<dbReference type="GO" id="GO:0006629">
    <property type="term" value="P:lipid metabolic process"/>
    <property type="evidence" value="ECO:0007669"/>
    <property type="project" value="InterPro"/>
</dbReference>
<comment type="similarity">
    <text evidence="1">Belongs to the ATP-dependent AMP-binding enzyme family.</text>
</comment>
<dbReference type="PROSITE" id="PS00455">
    <property type="entry name" value="AMP_BINDING"/>
    <property type="match status" value="1"/>
</dbReference>
<dbReference type="Pfam" id="PF00501">
    <property type="entry name" value="AMP-binding"/>
    <property type="match status" value="1"/>
</dbReference>
<dbReference type="NCBIfam" id="TIGR01217">
    <property type="entry name" value="ac_ac_CoA_syn"/>
    <property type="match status" value="1"/>
</dbReference>
<dbReference type="GO" id="GO:0005524">
    <property type="term" value="F:ATP binding"/>
    <property type="evidence" value="ECO:0007669"/>
    <property type="project" value="UniProtKB-KW"/>
</dbReference>
<dbReference type="RefSeq" id="WP_155318324.1">
    <property type="nucleotide sequence ID" value="NZ_AP021874.1"/>
</dbReference>
<evidence type="ECO:0000256" key="1">
    <source>
        <dbReference type="ARBA" id="ARBA00006432"/>
    </source>
</evidence>
<dbReference type="SUPFAM" id="SSF56801">
    <property type="entry name" value="Acetyl-CoA synthetase-like"/>
    <property type="match status" value="1"/>
</dbReference>
<dbReference type="OrthoDB" id="9801302at2"/>
<dbReference type="Gene3D" id="3.40.50.12780">
    <property type="entry name" value="N-terminal domain of ligase-like"/>
    <property type="match status" value="1"/>
</dbReference>